<evidence type="ECO:0000256" key="8">
    <source>
        <dbReference type="ARBA" id="ARBA00023170"/>
    </source>
</evidence>
<keyword evidence="6 11" id="KW-0472">Membrane</keyword>
<evidence type="ECO:0008006" key="14">
    <source>
        <dbReference type="Google" id="ProtNLM"/>
    </source>
</evidence>
<evidence type="ECO:0000256" key="4">
    <source>
        <dbReference type="ARBA" id="ARBA00022692"/>
    </source>
</evidence>
<feature type="disulfide bond" evidence="10">
    <location>
        <begin position="387"/>
        <end position="394"/>
    </location>
</feature>
<dbReference type="PRINTS" id="PR01610">
    <property type="entry name" value="CD36ANTIGEN"/>
</dbReference>
<evidence type="ECO:0000313" key="13">
    <source>
        <dbReference type="Proteomes" id="UP000235965"/>
    </source>
</evidence>
<evidence type="ECO:0000256" key="2">
    <source>
        <dbReference type="ARBA" id="ARBA00010532"/>
    </source>
</evidence>
<comment type="caution">
    <text evidence="12">The sequence shown here is derived from an EMBL/GenBank/DDBJ whole genome shotgun (WGS) entry which is preliminary data.</text>
</comment>
<feature type="transmembrane region" description="Helical" evidence="11">
    <location>
        <begin position="500"/>
        <end position="529"/>
    </location>
</feature>
<organism evidence="12 13">
    <name type="scientific">Cryptotermes secundus</name>
    <dbReference type="NCBI Taxonomy" id="105785"/>
    <lineage>
        <taxon>Eukaryota</taxon>
        <taxon>Metazoa</taxon>
        <taxon>Ecdysozoa</taxon>
        <taxon>Arthropoda</taxon>
        <taxon>Hexapoda</taxon>
        <taxon>Insecta</taxon>
        <taxon>Pterygota</taxon>
        <taxon>Neoptera</taxon>
        <taxon>Polyneoptera</taxon>
        <taxon>Dictyoptera</taxon>
        <taxon>Blattodea</taxon>
        <taxon>Blattoidea</taxon>
        <taxon>Termitoidae</taxon>
        <taxon>Kalotermitidae</taxon>
        <taxon>Cryptotermitinae</taxon>
        <taxon>Cryptotermes</taxon>
    </lineage>
</organism>
<evidence type="ECO:0000256" key="11">
    <source>
        <dbReference type="SAM" id="Phobius"/>
    </source>
</evidence>
<reference evidence="12 13" key="1">
    <citation type="submission" date="2017-12" db="EMBL/GenBank/DDBJ databases">
        <title>Hemimetabolous genomes reveal molecular basis of termite eusociality.</title>
        <authorList>
            <person name="Harrison M.C."/>
            <person name="Jongepier E."/>
            <person name="Robertson H.M."/>
            <person name="Arning N."/>
            <person name="Bitard-Feildel T."/>
            <person name="Chao H."/>
            <person name="Childers C.P."/>
            <person name="Dinh H."/>
            <person name="Doddapaneni H."/>
            <person name="Dugan S."/>
            <person name="Gowin J."/>
            <person name="Greiner C."/>
            <person name="Han Y."/>
            <person name="Hu H."/>
            <person name="Hughes D.S.T."/>
            <person name="Huylmans A.-K."/>
            <person name="Kemena C."/>
            <person name="Kremer L.P.M."/>
            <person name="Lee S.L."/>
            <person name="Lopez-Ezquerra A."/>
            <person name="Mallet L."/>
            <person name="Monroy-Kuhn J.M."/>
            <person name="Moser A."/>
            <person name="Murali S.C."/>
            <person name="Muzny D.M."/>
            <person name="Otani S."/>
            <person name="Piulachs M.-D."/>
            <person name="Poelchau M."/>
            <person name="Qu J."/>
            <person name="Schaub F."/>
            <person name="Wada-Katsumata A."/>
            <person name="Worley K.C."/>
            <person name="Xie Q."/>
            <person name="Ylla G."/>
            <person name="Poulsen M."/>
            <person name="Gibbs R.A."/>
            <person name="Schal C."/>
            <person name="Richards S."/>
            <person name="Belles X."/>
            <person name="Korb J."/>
            <person name="Bornberg-Bauer E."/>
        </authorList>
    </citation>
    <scope>NUCLEOTIDE SEQUENCE [LARGE SCALE GENOMIC DNA]</scope>
    <source>
        <tissue evidence="12">Whole body</tissue>
    </source>
</reference>
<dbReference type="Pfam" id="PF01130">
    <property type="entry name" value="CD36"/>
    <property type="match status" value="1"/>
</dbReference>
<keyword evidence="3" id="KW-1003">Cell membrane</keyword>
<feature type="disulfide bond" evidence="10">
    <location>
        <begin position="345"/>
        <end position="405"/>
    </location>
</feature>
<protein>
    <recommendedName>
        <fullName evidence="14">Scavenger receptor class B member 1</fullName>
    </recommendedName>
</protein>
<accession>A0A2J7PW76</accession>
<dbReference type="STRING" id="105785.A0A2J7PW76"/>
<dbReference type="PANTHER" id="PTHR11923">
    <property type="entry name" value="SCAVENGER RECEPTOR CLASS B TYPE-1 SR-B1"/>
    <property type="match status" value="1"/>
</dbReference>
<evidence type="ECO:0000256" key="7">
    <source>
        <dbReference type="ARBA" id="ARBA00023157"/>
    </source>
</evidence>
<dbReference type="FunCoup" id="A0A2J7PW76">
    <property type="interactions" value="10"/>
</dbReference>
<sequence>MKIGSREGEGDSINGDCSCCCNYPSCHECCDSLSKQPLKEQAGMDRSCSSWSRCKRSTITSFYKGALLLTCFGAALLVSSCAIFTLRPVDFIISSRMSFTEGSTLYNLWLRPPVNVYIKVYVFNVTNPQEFLSGREKLRVQEIGPYFYREILENTNVTFNANNTVTYVPKRMVHAEPKMSLRNAHADRIIVPNVALLGMASMLHNSSVFLNFGLAALARYLDSQPLLNLTVHEYLWGYEDPLVRLASTVLPNWIPFSRLGLMDRMFDEGENVVTVALNSAQADETEVMERRRRVYSFDSYNGWTTLRQWTGGTHCSSLKGVSEGVLYPKPMTSNDTFLIYRKAFCRFLPVVFSRSGVTNEGFPAYWFNLPDNVFDSPDKNPDNACYCRPEVAPCLLSGLADITPCYYSIPVALSFPHFLKGDPRLLEKMDGLSPDPNKHETNIVIQPDLGLPMTVRLRMQLNLAVLNTRLNSRVAVFNNHTLPIFWLDWYFDMPDVVSRLMYLVLFVAPALQSAAIVLLALLGVAMLGLAACSCSKKNSAVASKILSKSQHLLEKNTGEQLLGRTQYRARVGCR</sequence>
<keyword evidence="8" id="KW-0675">Receptor</keyword>
<evidence type="ECO:0000256" key="3">
    <source>
        <dbReference type="ARBA" id="ARBA00022475"/>
    </source>
</evidence>
<proteinExistence type="inferred from homology"/>
<keyword evidence="9" id="KW-0325">Glycoprotein</keyword>
<dbReference type="OrthoDB" id="18585at2759"/>
<keyword evidence="5 11" id="KW-1133">Transmembrane helix</keyword>
<dbReference type="AlphaFoldDB" id="A0A2J7PW76"/>
<dbReference type="InterPro" id="IPR002159">
    <property type="entry name" value="CD36_fam"/>
</dbReference>
<keyword evidence="13" id="KW-1185">Reference proteome</keyword>
<evidence type="ECO:0000256" key="6">
    <source>
        <dbReference type="ARBA" id="ARBA00023136"/>
    </source>
</evidence>
<feature type="transmembrane region" description="Helical" evidence="11">
    <location>
        <begin position="65"/>
        <end position="86"/>
    </location>
</feature>
<feature type="disulfide bond" evidence="10">
    <location>
        <begin position="315"/>
        <end position="385"/>
    </location>
</feature>
<evidence type="ECO:0000256" key="9">
    <source>
        <dbReference type="ARBA" id="ARBA00023180"/>
    </source>
</evidence>
<comment type="similarity">
    <text evidence="2">Belongs to the CD36 family.</text>
</comment>
<evidence type="ECO:0000313" key="12">
    <source>
        <dbReference type="EMBL" id="PNF20584.1"/>
    </source>
</evidence>
<comment type="subcellular location">
    <subcellularLocation>
        <location evidence="1">Cell membrane</location>
        <topology evidence="1">Multi-pass membrane protein</topology>
    </subcellularLocation>
</comment>
<dbReference type="EMBL" id="NEVH01020937">
    <property type="protein sequence ID" value="PNF20584.1"/>
    <property type="molecule type" value="Genomic_DNA"/>
</dbReference>
<dbReference type="InterPro" id="IPR005428">
    <property type="entry name" value="CD36/SCARB1/SNMP1"/>
</dbReference>
<evidence type="ECO:0000256" key="10">
    <source>
        <dbReference type="PIRSR" id="PIRSR605428-52"/>
    </source>
</evidence>
<dbReference type="PRINTS" id="PR01609">
    <property type="entry name" value="CD36FAMILY"/>
</dbReference>
<dbReference type="GO" id="GO:0005886">
    <property type="term" value="C:plasma membrane"/>
    <property type="evidence" value="ECO:0007669"/>
    <property type="project" value="UniProtKB-SubCell"/>
</dbReference>
<evidence type="ECO:0000256" key="5">
    <source>
        <dbReference type="ARBA" id="ARBA00022989"/>
    </source>
</evidence>
<dbReference type="InParanoid" id="A0A2J7PW76"/>
<dbReference type="Proteomes" id="UP000235965">
    <property type="component" value="Unassembled WGS sequence"/>
</dbReference>
<dbReference type="PANTHER" id="PTHR11923:SF104">
    <property type="entry name" value="FI07620P"/>
    <property type="match status" value="1"/>
</dbReference>
<dbReference type="GO" id="GO:0005044">
    <property type="term" value="F:scavenger receptor activity"/>
    <property type="evidence" value="ECO:0007669"/>
    <property type="project" value="TreeGrafter"/>
</dbReference>
<evidence type="ECO:0000256" key="1">
    <source>
        <dbReference type="ARBA" id="ARBA00004651"/>
    </source>
</evidence>
<keyword evidence="4 11" id="KW-0812">Transmembrane</keyword>
<dbReference type="GO" id="GO:0005737">
    <property type="term" value="C:cytoplasm"/>
    <property type="evidence" value="ECO:0007669"/>
    <property type="project" value="TreeGrafter"/>
</dbReference>
<name>A0A2J7PW76_9NEOP</name>
<keyword evidence="7 10" id="KW-1015">Disulfide bond</keyword>
<gene>
    <name evidence="12" type="ORF">B7P43_G04867</name>
</gene>